<comment type="cofactor">
    <cofactor evidence="1">
        <name>pyridoxal 5'-phosphate</name>
        <dbReference type="ChEBI" id="CHEBI:597326"/>
    </cofactor>
</comment>
<dbReference type="PANTHER" id="PTHR13693">
    <property type="entry name" value="CLASS II AMINOTRANSFERASE/8-AMINO-7-OXONONANOATE SYNTHASE"/>
    <property type="match status" value="1"/>
</dbReference>
<dbReference type="EC" id="2.3.1.47" evidence="2"/>
<dbReference type="RefSeq" id="WP_225273171.1">
    <property type="nucleotide sequence ID" value="NZ_CP084058.1"/>
</dbReference>
<evidence type="ECO:0000259" key="5">
    <source>
        <dbReference type="Pfam" id="PF00155"/>
    </source>
</evidence>
<dbReference type="PANTHER" id="PTHR13693:SF3">
    <property type="entry name" value="LD36009P"/>
    <property type="match status" value="1"/>
</dbReference>
<dbReference type="InterPro" id="IPR015424">
    <property type="entry name" value="PyrdxlP-dep_Trfase"/>
</dbReference>
<dbReference type="Pfam" id="PF00155">
    <property type="entry name" value="Aminotran_1_2"/>
    <property type="match status" value="1"/>
</dbReference>
<dbReference type="Gene3D" id="3.90.1150.10">
    <property type="entry name" value="Aspartate Aminotransferase, domain 1"/>
    <property type="match status" value="1"/>
</dbReference>
<dbReference type="GO" id="GO:0030170">
    <property type="term" value="F:pyridoxal phosphate binding"/>
    <property type="evidence" value="ECO:0007669"/>
    <property type="project" value="InterPro"/>
</dbReference>
<gene>
    <name evidence="6" type="ORF">BN4615_P3531</name>
</gene>
<dbReference type="InterPro" id="IPR004839">
    <property type="entry name" value="Aminotransferase_I/II_large"/>
</dbReference>
<keyword evidence="6" id="KW-0012">Acyltransferase</keyword>
<evidence type="ECO:0000256" key="3">
    <source>
        <dbReference type="ARBA" id="ARBA00022679"/>
    </source>
</evidence>
<protein>
    <recommendedName>
        <fullName evidence="2">8-amino-7-oxononanoate synthase</fullName>
        <ecNumber evidence="2">2.3.1.47</ecNumber>
    </recommendedName>
</protein>
<accession>A0A1M4E584</accession>
<evidence type="ECO:0000256" key="4">
    <source>
        <dbReference type="ARBA" id="ARBA00047715"/>
    </source>
</evidence>
<dbReference type="EMBL" id="LT559118">
    <property type="protein sequence ID" value="SBO94015.1"/>
    <property type="molecule type" value="Genomic_DNA"/>
</dbReference>
<sequence>MLDAFDRCRLHDDFQPVTELGAYPYYRPVEERLATGEVLVGGRVLVSAGSNDYLGLSADPRLKDAACRAVRALGTGTSGSRLVNGSLALHETLEHRLAAFLGQEAAMVTPTGFLANLTLSALAGPRDTVLADQLIHASLIDSVRLSRARLRRYRHNDLEHLARLLAQCDPAAAGLIVTEGMFSTTGTLCDLPGIAGLARGHGARLVLDGAHDIGLLGQAGRGAAEHHGLEPAVDLHTMAFSKCFGTTGGAVAGPEQIIVYLRHHARSMVFSAALSPASTAAALAALDIIETEPERRHRALAAAVRLRDELASLGFGTGASQTTIIPVHVGDVVLCCRLWRELFEEGVFATAMVPPSVPDGQALIRVSTTALHTDAQLDRIAAAFAAAGRRLGLIP</sequence>
<dbReference type="InterPro" id="IPR015421">
    <property type="entry name" value="PyrdxlP-dep_Trfase_major"/>
</dbReference>
<dbReference type="AlphaFoldDB" id="A0A1M4E584"/>
<evidence type="ECO:0000256" key="2">
    <source>
        <dbReference type="ARBA" id="ARBA00013187"/>
    </source>
</evidence>
<reference evidence="6" key="1">
    <citation type="submission" date="2016-04" db="EMBL/GenBank/DDBJ databases">
        <authorList>
            <person name="Evans L.H."/>
            <person name="Alamgir A."/>
            <person name="Owens N."/>
            <person name="Weber N.D."/>
            <person name="Virtaneva K."/>
            <person name="Barbian K."/>
            <person name="Babar A."/>
            <person name="Rosenke K."/>
        </authorList>
    </citation>
    <scope>NUCLEOTIDE SEQUENCE</scope>
    <source>
        <strain evidence="6">Nono1</strain>
    </source>
</reference>
<feature type="domain" description="Aminotransferase class I/classII large" evidence="5">
    <location>
        <begin position="49"/>
        <end position="383"/>
    </location>
</feature>
<dbReference type="InterPro" id="IPR050087">
    <property type="entry name" value="AON_synthase_class-II"/>
</dbReference>
<dbReference type="SUPFAM" id="SSF53383">
    <property type="entry name" value="PLP-dependent transferases"/>
    <property type="match status" value="1"/>
</dbReference>
<evidence type="ECO:0000313" key="6">
    <source>
        <dbReference type="EMBL" id="SBO94015.1"/>
    </source>
</evidence>
<dbReference type="Gene3D" id="3.40.640.10">
    <property type="entry name" value="Type I PLP-dependent aspartate aminotransferase-like (Major domain)"/>
    <property type="match status" value="1"/>
</dbReference>
<dbReference type="InterPro" id="IPR015422">
    <property type="entry name" value="PyrdxlP-dep_Trfase_small"/>
</dbReference>
<organism evidence="6">
    <name type="scientific">Nonomuraea gerenzanensis</name>
    <dbReference type="NCBI Taxonomy" id="93944"/>
    <lineage>
        <taxon>Bacteria</taxon>
        <taxon>Bacillati</taxon>
        <taxon>Actinomycetota</taxon>
        <taxon>Actinomycetes</taxon>
        <taxon>Streptosporangiales</taxon>
        <taxon>Streptosporangiaceae</taxon>
        <taxon>Nonomuraea</taxon>
    </lineage>
</organism>
<dbReference type="GO" id="GO:0008710">
    <property type="term" value="F:8-amino-7-oxononanoate synthase activity"/>
    <property type="evidence" value="ECO:0007669"/>
    <property type="project" value="UniProtKB-EC"/>
</dbReference>
<evidence type="ECO:0000256" key="1">
    <source>
        <dbReference type="ARBA" id="ARBA00001933"/>
    </source>
</evidence>
<name>A0A1M4E584_9ACTN</name>
<keyword evidence="3 6" id="KW-0808">Transferase</keyword>
<comment type="catalytic activity">
    <reaction evidence="4">
        <text>6-carboxyhexanoyl-[ACP] + L-alanine + H(+) = (8S)-8-amino-7-oxononanoate + holo-[ACP] + CO2</text>
        <dbReference type="Rhea" id="RHEA:42288"/>
        <dbReference type="Rhea" id="RHEA-COMP:9685"/>
        <dbReference type="Rhea" id="RHEA-COMP:9955"/>
        <dbReference type="ChEBI" id="CHEBI:15378"/>
        <dbReference type="ChEBI" id="CHEBI:16526"/>
        <dbReference type="ChEBI" id="CHEBI:57972"/>
        <dbReference type="ChEBI" id="CHEBI:64479"/>
        <dbReference type="ChEBI" id="CHEBI:78846"/>
        <dbReference type="ChEBI" id="CHEBI:149468"/>
        <dbReference type="EC" id="2.3.1.47"/>
    </reaction>
</comment>
<proteinExistence type="predicted"/>